<proteinExistence type="predicted"/>
<reference evidence="3" key="1">
    <citation type="journal article" date="2019" name="Int. J. Syst. Evol. Microbiol.">
        <title>The Global Catalogue of Microorganisms (GCM) 10K type strain sequencing project: providing services to taxonomists for standard genome sequencing and annotation.</title>
        <authorList>
            <consortium name="The Broad Institute Genomics Platform"/>
            <consortium name="The Broad Institute Genome Sequencing Center for Infectious Disease"/>
            <person name="Wu L."/>
            <person name="Ma J."/>
        </authorList>
    </citation>
    <scope>NUCLEOTIDE SEQUENCE [LARGE SCALE GENOMIC DNA]</scope>
    <source>
        <strain evidence="3">CGMCC 4.7020</strain>
    </source>
</reference>
<dbReference type="Proteomes" id="UP001597058">
    <property type="component" value="Unassembled WGS sequence"/>
</dbReference>
<sequence length="122" mass="13288">MSRRRTFEVVSYVIGGILLIGSLTLRLNSWQERGYVAGFYVGAGCVGFLFHQWRRRGNLAARAWCLGAFGTWALTVMVGSVDDSAATIVAGLALGVGFVGALTTLLKMRSHRRQSQPAPLDR</sequence>
<dbReference type="EMBL" id="JBHTMM010000016">
    <property type="protein sequence ID" value="MFD1307262.1"/>
    <property type="molecule type" value="Genomic_DNA"/>
</dbReference>
<dbReference type="RefSeq" id="WP_381241264.1">
    <property type="nucleotide sequence ID" value="NZ_JBHSKH010000086.1"/>
</dbReference>
<keyword evidence="1" id="KW-0472">Membrane</keyword>
<name>A0ABW3XC68_9ACTN</name>
<keyword evidence="3" id="KW-1185">Reference proteome</keyword>
<feature type="transmembrane region" description="Helical" evidence="1">
    <location>
        <begin position="33"/>
        <end position="51"/>
    </location>
</feature>
<comment type="caution">
    <text evidence="2">The sequence shown here is derived from an EMBL/GenBank/DDBJ whole genome shotgun (WGS) entry which is preliminary data.</text>
</comment>
<evidence type="ECO:0000256" key="1">
    <source>
        <dbReference type="SAM" id="Phobius"/>
    </source>
</evidence>
<evidence type="ECO:0008006" key="4">
    <source>
        <dbReference type="Google" id="ProtNLM"/>
    </source>
</evidence>
<protein>
    <recommendedName>
        <fullName evidence="4">Integral membrane protein</fullName>
    </recommendedName>
</protein>
<keyword evidence="1" id="KW-1133">Transmembrane helix</keyword>
<feature type="transmembrane region" description="Helical" evidence="1">
    <location>
        <begin position="9"/>
        <end position="27"/>
    </location>
</feature>
<organism evidence="2 3">
    <name type="scientific">Streptomyces kaempferi</name>
    <dbReference type="NCBI Taxonomy" id="333725"/>
    <lineage>
        <taxon>Bacteria</taxon>
        <taxon>Bacillati</taxon>
        <taxon>Actinomycetota</taxon>
        <taxon>Actinomycetes</taxon>
        <taxon>Kitasatosporales</taxon>
        <taxon>Streptomycetaceae</taxon>
        <taxon>Streptomyces</taxon>
    </lineage>
</organism>
<feature type="transmembrane region" description="Helical" evidence="1">
    <location>
        <begin position="87"/>
        <end position="106"/>
    </location>
</feature>
<keyword evidence="1" id="KW-0812">Transmembrane</keyword>
<evidence type="ECO:0000313" key="2">
    <source>
        <dbReference type="EMBL" id="MFD1307262.1"/>
    </source>
</evidence>
<accession>A0ABW3XC68</accession>
<evidence type="ECO:0000313" key="3">
    <source>
        <dbReference type="Proteomes" id="UP001597058"/>
    </source>
</evidence>
<feature type="transmembrane region" description="Helical" evidence="1">
    <location>
        <begin position="63"/>
        <end position="81"/>
    </location>
</feature>
<gene>
    <name evidence="2" type="ORF">ACFQ5X_15580</name>
</gene>